<keyword evidence="9 15" id="KW-1133">Transmembrane helix</keyword>
<feature type="domain" description="Protein kinase" evidence="17">
    <location>
        <begin position="422"/>
        <end position="697"/>
    </location>
</feature>
<proteinExistence type="predicted"/>
<dbReference type="GO" id="GO:0007166">
    <property type="term" value="P:cell surface receptor signaling pathway"/>
    <property type="evidence" value="ECO:0007669"/>
    <property type="project" value="InterPro"/>
</dbReference>
<evidence type="ECO:0000256" key="4">
    <source>
        <dbReference type="ARBA" id="ARBA00022692"/>
    </source>
</evidence>
<protein>
    <recommendedName>
        <fullName evidence="17">Protein kinase domain-containing protein</fullName>
    </recommendedName>
</protein>
<evidence type="ECO:0000259" key="17">
    <source>
        <dbReference type="PROSITE" id="PS50011"/>
    </source>
</evidence>
<evidence type="ECO:0000256" key="10">
    <source>
        <dbReference type="ARBA" id="ARBA00023136"/>
    </source>
</evidence>
<keyword evidence="4 15" id="KW-0812">Transmembrane</keyword>
<dbReference type="SUPFAM" id="SSF56112">
    <property type="entry name" value="Protein kinase-like (PK-like)"/>
    <property type="match status" value="1"/>
</dbReference>
<keyword evidence="12" id="KW-0325">Glycoprotein</keyword>
<dbReference type="Proteomes" id="UP001457282">
    <property type="component" value="Unassembled WGS sequence"/>
</dbReference>
<sequence>MVRSHFQLQILHFTSQVMLWSITCCAILAVASPLPIAKPHCQSSCGRIAIPYPFGIGAGCYLTGGNNTYYDKSFEIVCDNSANPPRPRPFLSNTSLEVMHISIEEGTLQVRSPITFANCSNKPNNLQPPNLDGYPFWYSRKNRFTSMSCGQIALLTLDSMIVGGCLSICGRFFDDSSIIKNNSCSGIDCCQTAIPFGFYGFNASFGAVVDSVYDYDMKCKSAFLVDQRWFTLNSTNISTITDKNFVPVVLGWSVFRYSNTDIYGPTNWTDNHNSTYISDDENLRLCSKGFRGNPYLIGGCQDINECEEHTYGAECHGGSCINLPGGFKCQFLNPQSVQPVKVNPVKVGTIVTSTAIGLLFILVGVWWSYKVIEKRKNIKRKQKFFKQNGGLLLEQQLASGEINVEKIKVFNSKELQKATDHFNVDRILGQGGQGTVYKGMLEDGRIVAVKKSKIVDGGDQEVRQFINEIVILSQIIHRNVVKLLGCCLETEVPLLVYEFIANGTLSEYIHHQNEEFPLTWEMTLRVAIEVAGALSYLHSAAAFPIYHRDIKSSNILLDDKYRAKVADFGTSRSVSIDQTHLTTLVHGTFGYLDPEYFQSSQFTDKSDVYSFGVVLAELLTGQKPVSLTRSQEGRSLATYFLLSMEQNRLFDILDVRVMKDGGKEEIMKVANLAERCLNLNGKKRPTMKEVAAELEGIQLSVNTSNHVDQNLANVACVQPQEITEAWDVVSISTGPCTDGGSFSCDAQPLLTS</sequence>
<dbReference type="Gene3D" id="3.30.200.20">
    <property type="entry name" value="Phosphorylase Kinase, domain 1"/>
    <property type="match status" value="1"/>
</dbReference>
<dbReference type="GO" id="GO:0005524">
    <property type="term" value="F:ATP binding"/>
    <property type="evidence" value="ECO:0007669"/>
    <property type="project" value="UniProtKB-KW"/>
</dbReference>
<organism evidence="18 19">
    <name type="scientific">Rubus argutus</name>
    <name type="common">Southern blackberry</name>
    <dbReference type="NCBI Taxonomy" id="59490"/>
    <lineage>
        <taxon>Eukaryota</taxon>
        <taxon>Viridiplantae</taxon>
        <taxon>Streptophyta</taxon>
        <taxon>Embryophyta</taxon>
        <taxon>Tracheophyta</taxon>
        <taxon>Spermatophyta</taxon>
        <taxon>Magnoliopsida</taxon>
        <taxon>eudicotyledons</taxon>
        <taxon>Gunneridae</taxon>
        <taxon>Pentapetalae</taxon>
        <taxon>rosids</taxon>
        <taxon>fabids</taxon>
        <taxon>Rosales</taxon>
        <taxon>Rosaceae</taxon>
        <taxon>Rosoideae</taxon>
        <taxon>Rosoideae incertae sedis</taxon>
        <taxon>Rubus</taxon>
    </lineage>
</organism>
<evidence type="ECO:0000256" key="12">
    <source>
        <dbReference type="ARBA" id="ARBA00023180"/>
    </source>
</evidence>
<comment type="caution">
    <text evidence="18">The sequence shown here is derived from an EMBL/GenBank/DDBJ whole genome shotgun (WGS) entry which is preliminary data.</text>
</comment>
<dbReference type="GO" id="GO:0030247">
    <property type="term" value="F:polysaccharide binding"/>
    <property type="evidence" value="ECO:0007669"/>
    <property type="project" value="InterPro"/>
</dbReference>
<dbReference type="GO" id="GO:0005886">
    <property type="term" value="C:plasma membrane"/>
    <property type="evidence" value="ECO:0007669"/>
    <property type="project" value="TreeGrafter"/>
</dbReference>
<evidence type="ECO:0000313" key="18">
    <source>
        <dbReference type="EMBL" id="KAK9924036.1"/>
    </source>
</evidence>
<keyword evidence="11" id="KW-1015">Disulfide bond</keyword>
<evidence type="ECO:0000256" key="5">
    <source>
        <dbReference type="ARBA" id="ARBA00022729"/>
    </source>
</evidence>
<dbReference type="AlphaFoldDB" id="A0AAW1WJF2"/>
<dbReference type="Gene3D" id="2.10.25.10">
    <property type="entry name" value="Laminin"/>
    <property type="match status" value="1"/>
</dbReference>
<keyword evidence="19" id="KW-1185">Reference proteome</keyword>
<dbReference type="InterPro" id="IPR025287">
    <property type="entry name" value="WAK_GUB"/>
</dbReference>
<dbReference type="InterPro" id="IPR011009">
    <property type="entry name" value="Kinase-like_dom_sf"/>
</dbReference>
<feature type="signal peptide" evidence="16">
    <location>
        <begin position="1"/>
        <end position="33"/>
    </location>
</feature>
<dbReference type="Pfam" id="PF00069">
    <property type="entry name" value="Pkinase"/>
    <property type="match status" value="1"/>
</dbReference>
<keyword evidence="7" id="KW-0418">Kinase</keyword>
<dbReference type="PANTHER" id="PTHR27005">
    <property type="entry name" value="WALL-ASSOCIATED RECEPTOR KINASE-LIKE 21"/>
    <property type="match status" value="1"/>
</dbReference>
<dbReference type="PANTHER" id="PTHR27005:SF280">
    <property type="entry name" value="WALL-ASSOCIATED RECEPTOR KINASE-LIKE 8"/>
    <property type="match status" value="1"/>
</dbReference>
<dbReference type="InterPro" id="IPR045274">
    <property type="entry name" value="WAK-like"/>
</dbReference>
<dbReference type="CDD" id="cd00054">
    <property type="entry name" value="EGF_CA"/>
    <property type="match status" value="1"/>
</dbReference>
<keyword evidence="3" id="KW-0808">Transferase</keyword>
<feature type="chain" id="PRO_5043777508" description="Protein kinase domain-containing protein" evidence="16">
    <location>
        <begin position="34"/>
        <end position="752"/>
    </location>
</feature>
<evidence type="ECO:0000256" key="1">
    <source>
        <dbReference type="ARBA" id="ARBA00004479"/>
    </source>
</evidence>
<dbReference type="FunFam" id="3.30.200.20:FF:000043">
    <property type="entry name" value="Wall-associated receptor kinase 2"/>
    <property type="match status" value="1"/>
</dbReference>
<dbReference type="InterPro" id="IPR008271">
    <property type="entry name" value="Ser/Thr_kinase_AS"/>
</dbReference>
<evidence type="ECO:0000256" key="2">
    <source>
        <dbReference type="ARBA" id="ARBA00022527"/>
    </source>
</evidence>
<evidence type="ECO:0000256" key="8">
    <source>
        <dbReference type="ARBA" id="ARBA00022840"/>
    </source>
</evidence>
<dbReference type="PROSITE" id="PS00108">
    <property type="entry name" value="PROTEIN_KINASE_ST"/>
    <property type="match status" value="1"/>
</dbReference>
<evidence type="ECO:0000256" key="15">
    <source>
        <dbReference type="SAM" id="Phobius"/>
    </source>
</evidence>
<evidence type="ECO:0000256" key="3">
    <source>
        <dbReference type="ARBA" id="ARBA00022679"/>
    </source>
</evidence>
<comment type="catalytic activity">
    <reaction evidence="13">
        <text>L-seryl-[protein] + ATP = O-phospho-L-seryl-[protein] + ADP + H(+)</text>
        <dbReference type="Rhea" id="RHEA:17989"/>
        <dbReference type="Rhea" id="RHEA-COMP:9863"/>
        <dbReference type="Rhea" id="RHEA-COMP:11604"/>
        <dbReference type="ChEBI" id="CHEBI:15378"/>
        <dbReference type="ChEBI" id="CHEBI:29999"/>
        <dbReference type="ChEBI" id="CHEBI:30616"/>
        <dbReference type="ChEBI" id="CHEBI:83421"/>
        <dbReference type="ChEBI" id="CHEBI:456216"/>
    </reaction>
</comment>
<evidence type="ECO:0000256" key="13">
    <source>
        <dbReference type="ARBA" id="ARBA00047558"/>
    </source>
</evidence>
<keyword evidence="2" id="KW-0723">Serine/threonine-protein kinase</keyword>
<accession>A0AAW1WJF2</accession>
<evidence type="ECO:0000256" key="14">
    <source>
        <dbReference type="ARBA" id="ARBA00047951"/>
    </source>
</evidence>
<dbReference type="InterPro" id="IPR000719">
    <property type="entry name" value="Prot_kinase_dom"/>
</dbReference>
<reference evidence="18 19" key="1">
    <citation type="journal article" date="2023" name="G3 (Bethesda)">
        <title>A chromosome-length genome assembly and annotation of blackberry (Rubus argutus, cv. 'Hillquist').</title>
        <authorList>
            <person name="Bruna T."/>
            <person name="Aryal R."/>
            <person name="Dudchenko O."/>
            <person name="Sargent D.J."/>
            <person name="Mead D."/>
            <person name="Buti M."/>
            <person name="Cavallini A."/>
            <person name="Hytonen T."/>
            <person name="Andres J."/>
            <person name="Pham M."/>
            <person name="Weisz D."/>
            <person name="Mascagni F."/>
            <person name="Usai G."/>
            <person name="Natali L."/>
            <person name="Bassil N."/>
            <person name="Fernandez G.E."/>
            <person name="Lomsadze A."/>
            <person name="Armour M."/>
            <person name="Olukolu B."/>
            <person name="Poorten T."/>
            <person name="Britton C."/>
            <person name="Davik J."/>
            <person name="Ashrafi H."/>
            <person name="Aiden E.L."/>
            <person name="Borodovsky M."/>
            <person name="Worthington M."/>
        </authorList>
    </citation>
    <scope>NUCLEOTIDE SEQUENCE [LARGE SCALE GENOMIC DNA]</scope>
    <source>
        <strain evidence="18">PI 553951</strain>
    </source>
</reference>
<dbReference type="SMART" id="SM00220">
    <property type="entry name" value="S_TKc"/>
    <property type="match status" value="1"/>
</dbReference>
<dbReference type="InterPro" id="IPR018097">
    <property type="entry name" value="EGF_Ca-bd_CS"/>
</dbReference>
<evidence type="ECO:0000256" key="11">
    <source>
        <dbReference type="ARBA" id="ARBA00023157"/>
    </source>
</evidence>
<evidence type="ECO:0000256" key="7">
    <source>
        <dbReference type="ARBA" id="ARBA00022777"/>
    </source>
</evidence>
<dbReference type="Pfam" id="PF13947">
    <property type="entry name" value="GUB_WAK_bind"/>
    <property type="match status" value="1"/>
</dbReference>
<dbReference type="FunFam" id="1.10.510.10:FF:000084">
    <property type="entry name" value="Wall-associated receptor kinase 2"/>
    <property type="match status" value="1"/>
</dbReference>
<dbReference type="PROSITE" id="PS50011">
    <property type="entry name" value="PROTEIN_KINASE_DOM"/>
    <property type="match status" value="1"/>
</dbReference>
<dbReference type="PROSITE" id="PS01187">
    <property type="entry name" value="EGF_CA"/>
    <property type="match status" value="1"/>
</dbReference>
<comment type="subcellular location">
    <subcellularLocation>
        <location evidence="1">Membrane</location>
        <topology evidence="1">Single-pass type I membrane protein</topology>
    </subcellularLocation>
</comment>
<dbReference type="InterPro" id="IPR013695">
    <property type="entry name" value="WAK"/>
</dbReference>
<keyword evidence="6" id="KW-0547">Nucleotide-binding</keyword>
<dbReference type="GO" id="GO:0005509">
    <property type="term" value="F:calcium ion binding"/>
    <property type="evidence" value="ECO:0007669"/>
    <property type="project" value="InterPro"/>
</dbReference>
<evidence type="ECO:0000313" key="19">
    <source>
        <dbReference type="Proteomes" id="UP001457282"/>
    </source>
</evidence>
<dbReference type="Pfam" id="PF08488">
    <property type="entry name" value="WAK"/>
    <property type="match status" value="1"/>
</dbReference>
<keyword evidence="10 15" id="KW-0472">Membrane</keyword>
<keyword evidence="8" id="KW-0067">ATP-binding</keyword>
<evidence type="ECO:0000256" key="16">
    <source>
        <dbReference type="SAM" id="SignalP"/>
    </source>
</evidence>
<gene>
    <name evidence="18" type="ORF">M0R45_032425</name>
</gene>
<feature type="transmembrane region" description="Helical" evidence="15">
    <location>
        <begin position="347"/>
        <end position="369"/>
    </location>
</feature>
<comment type="catalytic activity">
    <reaction evidence="14">
        <text>L-threonyl-[protein] + ATP = O-phospho-L-threonyl-[protein] + ADP + H(+)</text>
        <dbReference type="Rhea" id="RHEA:46608"/>
        <dbReference type="Rhea" id="RHEA-COMP:11060"/>
        <dbReference type="Rhea" id="RHEA-COMP:11605"/>
        <dbReference type="ChEBI" id="CHEBI:15378"/>
        <dbReference type="ChEBI" id="CHEBI:30013"/>
        <dbReference type="ChEBI" id="CHEBI:30616"/>
        <dbReference type="ChEBI" id="CHEBI:61977"/>
        <dbReference type="ChEBI" id="CHEBI:456216"/>
    </reaction>
</comment>
<dbReference type="CDD" id="cd14066">
    <property type="entry name" value="STKc_IRAK"/>
    <property type="match status" value="1"/>
</dbReference>
<dbReference type="Gene3D" id="1.10.510.10">
    <property type="entry name" value="Transferase(Phosphotransferase) domain 1"/>
    <property type="match status" value="1"/>
</dbReference>
<dbReference type="EMBL" id="JBEDUW010000006">
    <property type="protein sequence ID" value="KAK9924036.1"/>
    <property type="molecule type" value="Genomic_DNA"/>
</dbReference>
<evidence type="ECO:0000256" key="6">
    <source>
        <dbReference type="ARBA" id="ARBA00022741"/>
    </source>
</evidence>
<dbReference type="GO" id="GO:0004674">
    <property type="term" value="F:protein serine/threonine kinase activity"/>
    <property type="evidence" value="ECO:0007669"/>
    <property type="project" value="UniProtKB-KW"/>
</dbReference>
<keyword evidence="5 16" id="KW-0732">Signal</keyword>
<name>A0AAW1WJF2_RUBAR</name>
<evidence type="ECO:0000256" key="9">
    <source>
        <dbReference type="ARBA" id="ARBA00022989"/>
    </source>
</evidence>